<feature type="transmembrane region" description="Helical" evidence="8">
    <location>
        <begin position="454"/>
        <end position="477"/>
    </location>
</feature>
<keyword evidence="3 8" id="KW-0812">Transmembrane</keyword>
<feature type="transmembrane region" description="Helical" evidence="8">
    <location>
        <begin position="40"/>
        <end position="60"/>
    </location>
</feature>
<keyword evidence="6" id="KW-0175">Coiled coil</keyword>
<feature type="compositionally biased region" description="Polar residues" evidence="7">
    <location>
        <begin position="1"/>
        <end position="16"/>
    </location>
</feature>
<evidence type="ECO:0000313" key="11">
    <source>
        <dbReference type="Proteomes" id="UP000265431"/>
    </source>
</evidence>
<name>A0A399QYR9_9PROT</name>
<accession>A0A399QYR9</accession>
<dbReference type="InterPro" id="IPR050445">
    <property type="entry name" value="Bact_polysacc_biosynth/exp"/>
</dbReference>
<dbReference type="InterPro" id="IPR003856">
    <property type="entry name" value="LPS_length_determ_N"/>
</dbReference>
<evidence type="ECO:0000256" key="5">
    <source>
        <dbReference type="ARBA" id="ARBA00023136"/>
    </source>
</evidence>
<dbReference type="Pfam" id="PF02706">
    <property type="entry name" value="Wzz"/>
    <property type="match status" value="1"/>
</dbReference>
<evidence type="ECO:0000256" key="4">
    <source>
        <dbReference type="ARBA" id="ARBA00022989"/>
    </source>
</evidence>
<gene>
    <name evidence="10" type="ORF">D1224_03080</name>
</gene>
<evidence type="ECO:0000256" key="3">
    <source>
        <dbReference type="ARBA" id="ARBA00022692"/>
    </source>
</evidence>
<reference evidence="10 11" key="1">
    <citation type="submission" date="2018-08" db="EMBL/GenBank/DDBJ databases">
        <title>Henriciella mobilis sp. nov., isolated from seawater.</title>
        <authorList>
            <person name="Cheng H."/>
            <person name="Wu Y.-H."/>
            <person name="Xu X.-W."/>
            <person name="Guo L.-L."/>
        </authorList>
    </citation>
    <scope>NUCLEOTIDE SEQUENCE [LARGE SCALE GENOMIC DNA]</scope>
    <source>
        <strain evidence="10 11">CCUG66934</strain>
    </source>
</reference>
<keyword evidence="11" id="KW-1185">Reference proteome</keyword>
<organism evidence="10 11">
    <name type="scientific">Henriciella barbarensis</name>
    <dbReference type="NCBI Taxonomy" id="86342"/>
    <lineage>
        <taxon>Bacteria</taxon>
        <taxon>Pseudomonadati</taxon>
        <taxon>Pseudomonadota</taxon>
        <taxon>Alphaproteobacteria</taxon>
        <taxon>Hyphomonadales</taxon>
        <taxon>Hyphomonadaceae</taxon>
        <taxon>Henriciella</taxon>
    </lineage>
</organism>
<evidence type="ECO:0000256" key="1">
    <source>
        <dbReference type="ARBA" id="ARBA00004651"/>
    </source>
</evidence>
<keyword evidence="2" id="KW-1003">Cell membrane</keyword>
<protein>
    <recommendedName>
        <fullName evidence="9">Polysaccharide chain length determinant N-terminal domain-containing protein</fullName>
    </recommendedName>
</protein>
<evidence type="ECO:0000256" key="6">
    <source>
        <dbReference type="SAM" id="Coils"/>
    </source>
</evidence>
<evidence type="ECO:0000259" key="9">
    <source>
        <dbReference type="Pfam" id="PF02706"/>
    </source>
</evidence>
<evidence type="ECO:0000313" key="10">
    <source>
        <dbReference type="EMBL" id="RIJ23275.1"/>
    </source>
</evidence>
<feature type="coiled-coil region" evidence="6">
    <location>
        <begin position="364"/>
        <end position="395"/>
    </location>
</feature>
<dbReference type="GO" id="GO:0005886">
    <property type="term" value="C:plasma membrane"/>
    <property type="evidence" value="ECO:0007669"/>
    <property type="project" value="UniProtKB-SubCell"/>
</dbReference>
<evidence type="ECO:0000256" key="2">
    <source>
        <dbReference type="ARBA" id="ARBA00022475"/>
    </source>
</evidence>
<dbReference type="PANTHER" id="PTHR32309">
    <property type="entry name" value="TYROSINE-PROTEIN KINASE"/>
    <property type="match status" value="1"/>
</dbReference>
<comment type="subcellular location">
    <subcellularLocation>
        <location evidence="1">Cell membrane</location>
        <topology evidence="1">Multi-pass membrane protein</topology>
    </subcellularLocation>
</comment>
<dbReference type="EMBL" id="QWGB01000005">
    <property type="protein sequence ID" value="RIJ23275.1"/>
    <property type="molecule type" value="Genomic_DNA"/>
</dbReference>
<evidence type="ECO:0000256" key="7">
    <source>
        <dbReference type="SAM" id="MobiDB-lite"/>
    </source>
</evidence>
<keyword evidence="4 8" id="KW-1133">Transmembrane helix</keyword>
<feature type="region of interest" description="Disordered" evidence="7">
    <location>
        <begin position="1"/>
        <end position="21"/>
    </location>
</feature>
<dbReference type="OrthoDB" id="7250902at2"/>
<feature type="domain" description="Polysaccharide chain length determinant N-terminal" evidence="9">
    <location>
        <begin position="30"/>
        <end position="118"/>
    </location>
</feature>
<comment type="caution">
    <text evidence="10">The sequence shown here is derived from an EMBL/GenBank/DDBJ whole genome shotgun (WGS) entry which is preliminary data.</text>
</comment>
<proteinExistence type="predicted"/>
<dbReference type="Proteomes" id="UP000265431">
    <property type="component" value="Unassembled WGS sequence"/>
</dbReference>
<keyword evidence="5 8" id="KW-0472">Membrane</keyword>
<sequence>MSNSAEWGARQPQQGNAMPVRSRPRIGPADLILQLWRAKWLMILVFIPIFLIGLLVAFQMPKSYEATSRLFVRIGDENVYRPRVGGELQGVAPEEELLIQAELEVLRSPVIAERVLTEFGIDRVFPKLADARDDKIAASPPSEHAAIEEQTFRKGVLGLQKDFSSGTAPKTPVISTALEHKDAALSADLLNYWINSYLDYRSEVFSSNGSASLQEQRVKFEAQLLEVEEDIRDFLRRTNIGDFESERATAQQLYSTVSSELLTTQSRASAVDGQLDIYNQQLARLDPQQNLYVEDNSAQTLMQLRIEREDLLSRYTEQSQRVQAIDRRIAQVENYLSSRDGLSGTTRRGPNPVYQTIEQSASSLQAEQQSLALQEAELNRQLARVEARLSRLNDLAPEWQELQRRKALMERNVENFSVREVEERALSEISGQTADSVRVLEPASVPVKGKSLKMVVAALGFLFAGFTALMAGLLWALTRRGFATARSVERTTGLKVVGSLKAV</sequence>
<evidence type="ECO:0000256" key="8">
    <source>
        <dbReference type="SAM" id="Phobius"/>
    </source>
</evidence>
<dbReference type="GO" id="GO:0004713">
    <property type="term" value="F:protein tyrosine kinase activity"/>
    <property type="evidence" value="ECO:0007669"/>
    <property type="project" value="TreeGrafter"/>
</dbReference>
<dbReference type="PANTHER" id="PTHR32309:SF13">
    <property type="entry name" value="FERRIC ENTEROBACTIN TRANSPORT PROTEIN FEPE"/>
    <property type="match status" value="1"/>
</dbReference>
<dbReference type="AlphaFoldDB" id="A0A399QYR9"/>